<keyword evidence="2" id="KW-1185">Reference proteome</keyword>
<comment type="caution">
    <text evidence="1">The sequence shown here is derived from an EMBL/GenBank/DDBJ whole genome shotgun (WGS) entry which is preliminary data.</text>
</comment>
<reference evidence="1 2" key="1">
    <citation type="submission" date="2024-01" db="EMBL/GenBank/DDBJ databases">
        <title>Sphingobacterium tenebrionis sp. nov., a novel endophyte isolated from tenebrio molitor intestines.</title>
        <authorList>
            <person name="Zhang C."/>
        </authorList>
    </citation>
    <scope>NUCLEOTIDE SEQUENCE [LARGE SCALE GENOMIC DNA]</scope>
    <source>
        <strain evidence="1 2">PU5-4</strain>
    </source>
</reference>
<evidence type="ECO:0000313" key="2">
    <source>
        <dbReference type="Proteomes" id="UP001363035"/>
    </source>
</evidence>
<evidence type="ECO:0000313" key="1">
    <source>
        <dbReference type="EMBL" id="MEI5986494.1"/>
    </source>
</evidence>
<dbReference type="Proteomes" id="UP001363035">
    <property type="component" value="Unassembled WGS sequence"/>
</dbReference>
<dbReference type="EMBL" id="JAYLLN010000069">
    <property type="protein sequence ID" value="MEI5986494.1"/>
    <property type="molecule type" value="Genomic_DNA"/>
</dbReference>
<dbReference type="RefSeq" id="WP_099367869.1">
    <property type="nucleotide sequence ID" value="NZ_JAYLLN010000069.1"/>
</dbReference>
<protein>
    <recommendedName>
        <fullName evidence="3">CopG family transcriptional regulator</fullName>
    </recommendedName>
</protein>
<organism evidence="1 2">
    <name type="scientific">Sphingobacterium tenebrionis</name>
    <dbReference type="NCBI Taxonomy" id="3111775"/>
    <lineage>
        <taxon>Bacteria</taxon>
        <taxon>Pseudomonadati</taxon>
        <taxon>Bacteroidota</taxon>
        <taxon>Sphingobacteriia</taxon>
        <taxon>Sphingobacteriales</taxon>
        <taxon>Sphingobacteriaceae</taxon>
        <taxon>Sphingobacterium</taxon>
    </lineage>
</organism>
<evidence type="ECO:0008006" key="3">
    <source>
        <dbReference type="Google" id="ProtNLM"/>
    </source>
</evidence>
<name>A0ABU8IAM2_9SPHI</name>
<accession>A0ABU8IAM2</accession>
<gene>
    <name evidence="1" type="ORF">VJ786_16430</name>
</gene>
<proteinExistence type="predicted"/>
<sequence>MKVKKIIDIDETILTKLKLLSAFDDKSVKSIMEKAVKFYVEYKEKERLKALSEEEREDLGLLLLMQQSDREETVTRDEIMNALD</sequence>